<sequence length="330" mass="34798">MAVTKVSFGGQINGAGTSVNFNTDNALFLKVFAGEVLQAFETTTVMKDKHMVRTITSGKSAQFPATGTATAAYHTPGQDLATDGTYLNAIKSAERVINVDSLLTSSTFIDKLDEMKNHYDVRSIYSSELGRALANQYDKNLIGLAILAAREAATITGGPSGTILTPNALYTGAGIINALYLAAAAMDEKNVPSEDRYAVVTPSTYWSIVNSTGGLALVDRDFGGESNGSYYDGKLLKVAGFALVKSNNAASVLNTNVAAAASGQNNTYHGNFSTTTCVAFQKGAIGTVKLMDLAMETDYDIRLQGNLMVAKYAMGSGILRPECAVEIKTA</sequence>
<name>A0A6J5M9J3_9CAUD</name>
<protein>
    <submittedName>
        <fullName evidence="2">Major capsid protein</fullName>
    </submittedName>
</protein>
<accession>A0A6J5M9J3</accession>
<gene>
    <name evidence="2" type="ORF">UFOVP403_22</name>
</gene>
<dbReference type="InterPro" id="IPR049301">
    <property type="entry name" value="Capsid_Gp10A/Gp10B-like_dom"/>
</dbReference>
<dbReference type="EMBL" id="LR796375">
    <property type="protein sequence ID" value="CAB4140399.1"/>
    <property type="molecule type" value="Genomic_DNA"/>
</dbReference>
<reference evidence="2" key="1">
    <citation type="submission" date="2020-04" db="EMBL/GenBank/DDBJ databases">
        <authorList>
            <person name="Chiriac C."/>
            <person name="Salcher M."/>
            <person name="Ghai R."/>
            <person name="Kavagutti S V."/>
        </authorList>
    </citation>
    <scope>NUCLEOTIDE SEQUENCE</scope>
</reference>
<evidence type="ECO:0000259" key="1">
    <source>
        <dbReference type="Pfam" id="PF21703"/>
    </source>
</evidence>
<proteinExistence type="predicted"/>
<evidence type="ECO:0000313" key="2">
    <source>
        <dbReference type="EMBL" id="CAB4140399.1"/>
    </source>
</evidence>
<organism evidence="2">
    <name type="scientific">uncultured Caudovirales phage</name>
    <dbReference type="NCBI Taxonomy" id="2100421"/>
    <lineage>
        <taxon>Viruses</taxon>
        <taxon>Duplodnaviria</taxon>
        <taxon>Heunggongvirae</taxon>
        <taxon>Uroviricota</taxon>
        <taxon>Caudoviricetes</taxon>
        <taxon>Peduoviridae</taxon>
        <taxon>Maltschvirus</taxon>
        <taxon>Maltschvirus maltsch</taxon>
    </lineage>
</organism>
<dbReference type="Pfam" id="PF21703">
    <property type="entry name" value="Gp10A-like"/>
    <property type="match status" value="1"/>
</dbReference>
<feature type="domain" description="Capsid Gp10A/Gp10B-like" evidence="1">
    <location>
        <begin position="62"/>
        <end position="328"/>
    </location>
</feature>